<dbReference type="OrthoDB" id="6364363at2759"/>
<evidence type="ECO:0000313" key="4">
    <source>
        <dbReference type="Proteomes" id="UP000887013"/>
    </source>
</evidence>
<dbReference type="GO" id="GO:0005576">
    <property type="term" value="C:extracellular region"/>
    <property type="evidence" value="ECO:0007669"/>
    <property type="project" value="InterPro"/>
</dbReference>
<dbReference type="PANTHER" id="PTHR22933:SF43">
    <property type="entry name" value="LP10131P"/>
    <property type="match status" value="1"/>
</dbReference>
<dbReference type="InterPro" id="IPR002557">
    <property type="entry name" value="Chitin-bd_dom"/>
</dbReference>
<proteinExistence type="predicted"/>
<dbReference type="InterPro" id="IPR036508">
    <property type="entry name" value="Chitin-bd_dom_sf"/>
</dbReference>
<accession>A0A8X6UMP2</accession>
<dbReference type="InterPro" id="IPR052976">
    <property type="entry name" value="Scoloptoxin-like"/>
</dbReference>
<dbReference type="SUPFAM" id="SSF57625">
    <property type="entry name" value="Invertebrate chitin-binding proteins"/>
    <property type="match status" value="1"/>
</dbReference>
<evidence type="ECO:0000259" key="2">
    <source>
        <dbReference type="PROSITE" id="PS50940"/>
    </source>
</evidence>
<dbReference type="Proteomes" id="UP000887013">
    <property type="component" value="Unassembled WGS sequence"/>
</dbReference>
<feature type="region of interest" description="Disordered" evidence="1">
    <location>
        <begin position="174"/>
        <end position="284"/>
    </location>
</feature>
<sequence length="284" mass="32326">MKRFPVIPQYKRRSFMFLSNRSTSLGISSMKIYVFLSVSVIFCIGIQAQSVRLRAALLSAGDWLNDVDGDNIPGQAQVDYPIHASVPKGTSFRCSDYEYAGYFGDIEAGCQAYHVCFPDGRNASFLCVNGTIFHQRYFVCDWWFHFDCGSAPSLYELNLFRKIPLPVLPPVQRRPFPGPVPQPKVELPPPPSRTPQQRIPKKLDMNSIDNEKPNGRNSNDRQNDINARQRDRNVNDKPNDREKNKDIKPISRNPDPENKYKNPFNRGNSYGGKEDECNCQCNAA</sequence>
<dbReference type="PANTHER" id="PTHR22933">
    <property type="entry name" value="FI18007P1-RELATED"/>
    <property type="match status" value="1"/>
</dbReference>
<feature type="compositionally biased region" description="Pro residues" evidence="1">
    <location>
        <begin position="176"/>
        <end position="193"/>
    </location>
</feature>
<evidence type="ECO:0000256" key="1">
    <source>
        <dbReference type="SAM" id="MobiDB-lite"/>
    </source>
</evidence>
<dbReference type="AlphaFoldDB" id="A0A8X6UMP2"/>
<gene>
    <name evidence="3" type="primary">NCL1_10805</name>
    <name evidence="3" type="ORF">NPIL_398861</name>
</gene>
<dbReference type="PROSITE" id="PS50940">
    <property type="entry name" value="CHIT_BIND_II"/>
    <property type="match status" value="1"/>
</dbReference>
<dbReference type="EMBL" id="BMAW01039738">
    <property type="protein sequence ID" value="GFU56957.1"/>
    <property type="molecule type" value="Genomic_DNA"/>
</dbReference>
<feature type="compositionally biased region" description="Basic and acidic residues" evidence="1">
    <location>
        <begin position="201"/>
        <end position="260"/>
    </location>
</feature>
<dbReference type="GO" id="GO:0008061">
    <property type="term" value="F:chitin binding"/>
    <property type="evidence" value="ECO:0007669"/>
    <property type="project" value="InterPro"/>
</dbReference>
<dbReference type="Pfam" id="PF01607">
    <property type="entry name" value="CBM_14"/>
    <property type="match status" value="1"/>
</dbReference>
<protein>
    <submittedName>
        <fullName evidence="3">Chitin-binding type-2 domain-containing protein</fullName>
    </submittedName>
</protein>
<comment type="caution">
    <text evidence="3">The sequence shown here is derived from an EMBL/GenBank/DDBJ whole genome shotgun (WGS) entry which is preliminary data.</text>
</comment>
<name>A0A8X6UMP2_NEPPI</name>
<organism evidence="3 4">
    <name type="scientific">Nephila pilipes</name>
    <name type="common">Giant wood spider</name>
    <name type="synonym">Nephila maculata</name>
    <dbReference type="NCBI Taxonomy" id="299642"/>
    <lineage>
        <taxon>Eukaryota</taxon>
        <taxon>Metazoa</taxon>
        <taxon>Ecdysozoa</taxon>
        <taxon>Arthropoda</taxon>
        <taxon>Chelicerata</taxon>
        <taxon>Arachnida</taxon>
        <taxon>Araneae</taxon>
        <taxon>Araneomorphae</taxon>
        <taxon>Entelegynae</taxon>
        <taxon>Araneoidea</taxon>
        <taxon>Nephilidae</taxon>
        <taxon>Nephila</taxon>
    </lineage>
</organism>
<reference evidence="3" key="1">
    <citation type="submission" date="2020-08" db="EMBL/GenBank/DDBJ databases">
        <title>Multicomponent nature underlies the extraordinary mechanical properties of spider dragline silk.</title>
        <authorList>
            <person name="Kono N."/>
            <person name="Nakamura H."/>
            <person name="Mori M."/>
            <person name="Yoshida Y."/>
            <person name="Ohtoshi R."/>
            <person name="Malay A.D."/>
            <person name="Moran D.A.P."/>
            <person name="Tomita M."/>
            <person name="Numata K."/>
            <person name="Arakawa K."/>
        </authorList>
    </citation>
    <scope>NUCLEOTIDE SEQUENCE</scope>
</reference>
<evidence type="ECO:0000313" key="3">
    <source>
        <dbReference type="EMBL" id="GFU56957.1"/>
    </source>
</evidence>
<keyword evidence="4" id="KW-1185">Reference proteome</keyword>
<feature type="domain" description="Chitin-binding type-2" evidence="2">
    <location>
        <begin position="91"/>
        <end position="150"/>
    </location>
</feature>